<reference evidence="2" key="1">
    <citation type="submission" date="2022-04" db="EMBL/GenBank/DDBJ databases">
        <authorList>
            <person name="Ren T."/>
        </authorList>
    </citation>
    <scope>NUCLEOTIDE SEQUENCE</scope>
    <source>
        <strain evidence="2">F63249</strain>
    </source>
</reference>
<dbReference type="RefSeq" id="WP_248413802.1">
    <property type="nucleotide sequence ID" value="NZ_JALPQF010000020.1"/>
</dbReference>
<protein>
    <recommendedName>
        <fullName evidence="4">Ig-like domain-containing protein</fullName>
    </recommendedName>
</protein>
<feature type="non-terminal residue" evidence="2">
    <location>
        <position position="250"/>
    </location>
</feature>
<keyword evidence="1" id="KW-0732">Signal</keyword>
<evidence type="ECO:0000256" key="1">
    <source>
        <dbReference type="SAM" id="SignalP"/>
    </source>
</evidence>
<accession>A0ABT0HCG9</accession>
<evidence type="ECO:0000313" key="2">
    <source>
        <dbReference type="EMBL" id="MCK8482069.1"/>
    </source>
</evidence>
<dbReference type="Proteomes" id="UP001203687">
    <property type="component" value="Unassembled WGS sequence"/>
</dbReference>
<feature type="signal peptide" evidence="1">
    <location>
        <begin position="1"/>
        <end position="25"/>
    </location>
</feature>
<comment type="caution">
    <text evidence="2">The sequence shown here is derived from an EMBL/GenBank/DDBJ whole genome shotgun (WGS) entry which is preliminary data.</text>
</comment>
<evidence type="ECO:0000313" key="3">
    <source>
        <dbReference type="Proteomes" id="UP001203687"/>
    </source>
</evidence>
<gene>
    <name evidence="2" type="ORF">MUY34_15655</name>
</gene>
<proteinExistence type="predicted"/>
<name>A0ABT0HCG9_9FLAO</name>
<dbReference type="EMBL" id="JALPQF010000020">
    <property type="protein sequence ID" value="MCK8482069.1"/>
    <property type="molecule type" value="Genomic_DNA"/>
</dbReference>
<evidence type="ECO:0008006" key="4">
    <source>
        <dbReference type="Google" id="ProtNLM"/>
    </source>
</evidence>
<organism evidence="2 3">
    <name type="scientific">Psychroserpens algicola</name>
    <dbReference type="NCBI Taxonomy" id="1719034"/>
    <lineage>
        <taxon>Bacteria</taxon>
        <taxon>Pseudomonadati</taxon>
        <taxon>Bacteroidota</taxon>
        <taxon>Flavobacteriia</taxon>
        <taxon>Flavobacteriales</taxon>
        <taxon>Flavobacteriaceae</taxon>
        <taxon>Psychroserpens</taxon>
    </lineage>
</organism>
<sequence>MKNLRSLLLALACFCLGIFASSAQSGIYESYAILDTGSGNTYFDLQASTGNIDFDGANLGNFSCDGSLLLNGAQNKIYKCDTDNITNGFLIYRIYLTSDTPPAFTGSVSLPFLSNDAATGQCTPGETNQTWEEASANINIISGLALGTYYLEVFTTADFTYTSGGGGSGTHFAHNATLNYKATFSVVDTTAPTPDAASLSDITAECEVTSLTAPTATDNCGGTVTVSHDATLPISGEGTTTIVTWTYDDG</sequence>
<keyword evidence="3" id="KW-1185">Reference proteome</keyword>
<feature type="chain" id="PRO_5047253792" description="Ig-like domain-containing protein" evidence="1">
    <location>
        <begin position="26"/>
        <end position="250"/>
    </location>
</feature>